<dbReference type="EMBL" id="JAINUF010000017">
    <property type="protein sequence ID" value="KAJ8339449.1"/>
    <property type="molecule type" value="Genomic_DNA"/>
</dbReference>
<name>A0A9Q1IH89_SYNKA</name>
<gene>
    <name evidence="2" type="ORF">SKAU_G00362350</name>
</gene>
<feature type="compositionally biased region" description="Acidic residues" evidence="1">
    <location>
        <begin position="91"/>
        <end position="101"/>
    </location>
</feature>
<comment type="caution">
    <text evidence="2">The sequence shown here is derived from an EMBL/GenBank/DDBJ whole genome shotgun (WGS) entry which is preliminary data.</text>
</comment>
<feature type="compositionally biased region" description="Basic and acidic residues" evidence="1">
    <location>
        <begin position="67"/>
        <end position="83"/>
    </location>
</feature>
<evidence type="ECO:0000313" key="2">
    <source>
        <dbReference type="EMBL" id="KAJ8339449.1"/>
    </source>
</evidence>
<reference evidence="2" key="1">
    <citation type="journal article" date="2023" name="Science">
        <title>Genome structures resolve the early diversification of teleost fishes.</title>
        <authorList>
            <person name="Parey E."/>
            <person name="Louis A."/>
            <person name="Montfort J."/>
            <person name="Bouchez O."/>
            <person name="Roques C."/>
            <person name="Iampietro C."/>
            <person name="Lluch J."/>
            <person name="Castinel A."/>
            <person name="Donnadieu C."/>
            <person name="Desvignes T."/>
            <person name="Floi Bucao C."/>
            <person name="Jouanno E."/>
            <person name="Wen M."/>
            <person name="Mejri S."/>
            <person name="Dirks R."/>
            <person name="Jansen H."/>
            <person name="Henkel C."/>
            <person name="Chen W.J."/>
            <person name="Zahm M."/>
            <person name="Cabau C."/>
            <person name="Klopp C."/>
            <person name="Thompson A.W."/>
            <person name="Robinson-Rechavi M."/>
            <person name="Braasch I."/>
            <person name="Lecointre G."/>
            <person name="Bobe J."/>
            <person name="Postlethwait J.H."/>
            <person name="Berthelot C."/>
            <person name="Roest Crollius H."/>
            <person name="Guiguen Y."/>
        </authorList>
    </citation>
    <scope>NUCLEOTIDE SEQUENCE</scope>
    <source>
        <strain evidence="2">WJC10195</strain>
    </source>
</reference>
<evidence type="ECO:0000313" key="3">
    <source>
        <dbReference type="Proteomes" id="UP001152622"/>
    </source>
</evidence>
<protein>
    <submittedName>
        <fullName evidence="2">Uncharacterized protein</fullName>
    </submittedName>
</protein>
<dbReference type="Proteomes" id="UP001152622">
    <property type="component" value="Chromosome 17"/>
</dbReference>
<organism evidence="2 3">
    <name type="scientific">Synaphobranchus kaupii</name>
    <name type="common">Kaup's arrowtooth eel</name>
    <dbReference type="NCBI Taxonomy" id="118154"/>
    <lineage>
        <taxon>Eukaryota</taxon>
        <taxon>Metazoa</taxon>
        <taxon>Chordata</taxon>
        <taxon>Craniata</taxon>
        <taxon>Vertebrata</taxon>
        <taxon>Euteleostomi</taxon>
        <taxon>Actinopterygii</taxon>
        <taxon>Neopterygii</taxon>
        <taxon>Teleostei</taxon>
        <taxon>Anguilliformes</taxon>
        <taxon>Synaphobranchidae</taxon>
        <taxon>Synaphobranchus</taxon>
    </lineage>
</organism>
<evidence type="ECO:0000256" key="1">
    <source>
        <dbReference type="SAM" id="MobiDB-lite"/>
    </source>
</evidence>
<proteinExistence type="predicted"/>
<keyword evidence="3" id="KW-1185">Reference proteome</keyword>
<feature type="compositionally biased region" description="Polar residues" evidence="1">
    <location>
        <begin position="9"/>
        <end position="22"/>
    </location>
</feature>
<sequence>MLTIHLKNRSSPCNPSQSQPGNSRRRSPRPKDLDKARPHGLTRINHPPSHEAQEQETIPKPTQDQELELKPEHQPHPNPERKATPAQELYQELELEQGLEL</sequence>
<accession>A0A9Q1IH89</accession>
<feature type="region of interest" description="Disordered" evidence="1">
    <location>
        <begin position="1"/>
        <end position="101"/>
    </location>
</feature>
<dbReference type="AlphaFoldDB" id="A0A9Q1IH89"/>